<dbReference type="SUPFAM" id="SSF48498">
    <property type="entry name" value="Tetracyclin repressor-like, C-terminal domain"/>
    <property type="match status" value="1"/>
</dbReference>
<keyword evidence="2 4" id="KW-0238">DNA-binding</keyword>
<comment type="caution">
    <text evidence="6">The sequence shown here is derived from an EMBL/GenBank/DDBJ whole genome shotgun (WGS) entry which is preliminary data.</text>
</comment>
<dbReference type="PROSITE" id="PS50977">
    <property type="entry name" value="HTH_TETR_2"/>
    <property type="match status" value="1"/>
</dbReference>
<evidence type="ECO:0000313" key="6">
    <source>
        <dbReference type="EMBL" id="PQO47574.1"/>
    </source>
</evidence>
<dbReference type="SUPFAM" id="SSF46689">
    <property type="entry name" value="Homeodomain-like"/>
    <property type="match status" value="1"/>
</dbReference>
<name>A0A2S8GU29_9BACT</name>
<reference evidence="6 7" key="1">
    <citation type="submission" date="2018-02" db="EMBL/GenBank/DDBJ databases">
        <title>Comparative genomes isolates from brazilian mangrove.</title>
        <authorList>
            <person name="Araujo J.E."/>
            <person name="Taketani R.G."/>
            <person name="Silva M.C.P."/>
            <person name="Loureco M.V."/>
            <person name="Andreote F.D."/>
        </authorList>
    </citation>
    <scope>NUCLEOTIDE SEQUENCE [LARGE SCALE GENOMIC DNA]</scope>
    <source>
        <strain evidence="6 7">Nap-Phe MGV</strain>
    </source>
</reference>
<dbReference type="GO" id="GO:0003677">
    <property type="term" value="F:DNA binding"/>
    <property type="evidence" value="ECO:0007669"/>
    <property type="project" value="UniProtKB-UniRule"/>
</dbReference>
<evidence type="ECO:0000256" key="3">
    <source>
        <dbReference type="ARBA" id="ARBA00023163"/>
    </source>
</evidence>
<gene>
    <name evidence="6" type="ORF">C5Y93_02625</name>
</gene>
<sequence length="247" mass="26837">MTSACRKNTGPAVERKRTLGAHSECALEVRPDGVQNAVMTQTPSYKSVAELLGAPPAPRGAKDRLISTAIDLFYRLGFNAVGVDRILNDSGVGKTTFYKYFEGKDDLIVAAVERFDQWATAAWSSAVLRQAGHDPRAKIVGYFHVLDQWFHAPDFQGCLFLNVAAEFPNPRDPIHIAGAAHKLRSRETFRDLAIDAGAERPGELADQLTILMEGAIVLRQVCGCDDAAKTAAETVETLLEINLPAAT</sequence>
<dbReference type="PRINTS" id="PR00455">
    <property type="entry name" value="HTHTETR"/>
</dbReference>
<dbReference type="PANTHER" id="PTHR47506:SF3">
    <property type="entry name" value="HTH-TYPE TRANSCRIPTIONAL REGULATOR LMRA"/>
    <property type="match status" value="1"/>
</dbReference>
<evidence type="ECO:0000259" key="5">
    <source>
        <dbReference type="PROSITE" id="PS50977"/>
    </source>
</evidence>
<evidence type="ECO:0000256" key="1">
    <source>
        <dbReference type="ARBA" id="ARBA00023015"/>
    </source>
</evidence>
<dbReference type="InterPro" id="IPR001647">
    <property type="entry name" value="HTH_TetR"/>
</dbReference>
<dbReference type="InterPro" id="IPR009057">
    <property type="entry name" value="Homeodomain-like_sf"/>
</dbReference>
<feature type="DNA-binding region" description="H-T-H motif" evidence="4">
    <location>
        <begin position="82"/>
        <end position="101"/>
    </location>
</feature>
<dbReference type="Proteomes" id="UP000237819">
    <property type="component" value="Unassembled WGS sequence"/>
</dbReference>
<protein>
    <submittedName>
        <fullName evidence="6">TetR family transcriptional regulator</fullName>
    </submittedName>
</protein>
<dbReference type="PANTHER" id="PTHR47506">
    <property type="entry name" value="TRANSCRIPTIONAL REGULATORY PROTEIN"/>
    <property type="match status" value="1"/>
</dbReference>
<evidence type="ECO:0000256" key="4">
    <source>
        <dbReference type="PROSITE-ProRule" id="PRU00335"/>
    </source>
</evidence>
<dbReference type="AlphaFoldDB" id="A0A2S8GU29"/>
<dbReference type="InterPro" id="IPR036271">
    <property type="entry name" value="Tet_transcr_reg_TetR-rel_C_sf"/>
</dbReference>
<dbReference type="Pfam" id="PF00440">
    <property type="entry name" value="TetR_N"/>
    <property type="match status" value="1"/>
</dbReference>
<dbReference type="Gene3D" id="1.10.357.10">
    <property type="entry name" value="Tetracycline Repressor, domain 2"/>
    <property type="match status" value="1"/>
</dbReference>
<accession>A0A2S8GU29</accession>
<evidence type="ECO:0000256" key="2">
    <source>
        <dbReference type="ARBA" id="ARBA00023125"/>
    </source>
</evidence>
<organism evidence="6 7">
    <name type="scientific">Blastopirellula marina</name>
    <dbReference type="NCBI Taxonomy" id="124"/>
    <lineage>
        <taxon>Bacteria</taxon>
        <taxon>Pseudomonadati</taxon>
        <taxon>Planctomycetota</taxon>
        <taxon>Planctomycetia</taxon>
        <taxon>Pirellulales</taxon>
        <taxon>Pirellulaceae</taxon>
        <taxon>Blastopirellula</taxon>
    </lineage>
</organism>
<keyword evidence="3" id="KW-0804">Transcription</keyword>
<dbReference type="EMBL" id="PUHZ01000004">
    <property type="protein sequence ID" value="PQO47574.1"/>
    <property type="molecule type" value="Genomic_DNA"/>
</dbReference>
<proteinExistence type="predicted"/>
<keyword evidence="1" id="KW-0805">Transcription regulation</keyword>
<evidence type="ECO:0000313" key="7">
    <source>
        <dbReference type="Proteomes" id="UP000237819"/>
    </source>
</evidence>
<feature type="domain" description="HTH tetR-type" evidence="5">
    <location>
        <begin position="59"/>
        <end position="119"/>
    </location>
</feature>